<evidence type="ECO:0000313" key="3">
    <source>
        <dbReference type="Proteomes" id="UP000245119"/>
    </source>
</evidence>
<keyword evidence="3" id="KW-1185">Reference proteome</keyword>
<protein>
    <submittedName>
        <fullName evidence="2">Uncharacterized protein</fullName>
    </submittedName>
</protein>
<dbReference type="AlphaFoldDB" id="A0A2T7NWM0"/>
<dbReference type="EMBL" id="PZQS01000008">
    <property type="protein sequence ID" value="PVD25565.1"/>
    <property type="molecule type" value="Genomic_DNA"/>
</dbReference>
<keyword evidence="1" id="KW-1133">Transmembrane helix</keyword>
<sequence length="182" mass="20078">MRVAGSNSLRHGSSESSRICRYETQHHDSQFLFHPNVVTDGDSNTVESRAYQAVSLAAYIVSFTVFFFFTCAIVFFIKRRQSRRLQSTLPPPPATREVAVISRVEGGVQFSPQSGVHVASYGEVLPSSSAGISVPVLTPPPYSTIAFDNYALDVTSECDLPPPYSERDICTELSPAERKDNR</sequence>
<evidence type="ECO:0000256" key="1">
    <source>
        <dbReference type="SAM" id="Phobius"/>
    </source>
</evidence>
<name>A0A2T7NWM0_POMCA</name>
<organism evidence="2 3">
    <name type="scientific">Pomacea canaliculata</name>
    <name type="common">Golden apple snail</name>
    <dbReference type="NCBI Taxonomy" id="400727"/>
    <lineage>
        <taxon>Eukaryota</taxon>
        <taxon>Metazoa</taxon>
        <taxon>Spiralia</taxon>
        <taxon>Lophotrochozoa</taxon>
        <taxon>Mollusca</taxon>
        <taxon>Gastropoda</taxon>
        <taxon>Caenogastropoda</taxon>
        <taxon>Architaenioglossa</taxon>
        <taxon>Ampullarioidea</taxon>
        <taxon>Ampullariidae</taxon>
        <taxon>Pomacea</taxon>
    </lineage>
</organism>
<accession>A0A2T7NWM0</accession>
<keyword evidence="1" id="KW-0812">Transmembrane</keyword>
<gene>
    <name evidence="2" type="ORF">C0Q70_13221</name>
</gene>
<evidence type="ECO:0000313" key="2">
    <source>
        <dbReference type="EMBL" id="PVD25565.1"/>
    </source>
</evidence>
<comment type="caution">
    <text evidence="2">The sequence shown here is derived from an EMBL/GenBank/DDBJ whole genome shotgun (WGS) entry which is preliminary data.</text>
</comment>
<feature type="transmembrane region" description="Helical" evidence="1">
    <location>
        <begin position="56"/>
        <end position="77"/>
    </location>
</feature>
<reference evidence="2 3" key="1">
    <citation type="submission" date="2018-04" db="EMBL/GenBank/DDBJ databases">
        <title>The genome of golden apple snail Pomacea canaliculata provides insight into stress tolerance and invasive adaptation.</title>
        <authorList>
            <person name="Liu C."/>
            <person name="Liu B."/>
            <person name="Ren Y."/>
            <person name="Zhang Y."/>
            <person name="Wang H."/>
            <person name="Li S."/>
            <person name="Jiang F."/>
            <person name="Yin L."/>
            <person name="Zhang G."/>
            <person name="Qian W."/>
            <person name="Fan W."/>
        </authorList>
    </citation>
    <scope>NUCLEOTIDE SEQUENCE [LARGE SCALE GENOMIC DNA]</scope>
    <source>
        <strain evidence="2">SZHN2017</strain>
        <tissue evidence="2">Muscle</tissue>
    </source>
</reference>
<proteinExistence type="predicted"/>
<dbReference type="Proteomes" id="UP000245119">
    <property type="component" value="Linkage Group LG8"/>
</dbReference>
<keyword evidence="1" id="KW-0472">Membrane</keyword>